<comment type="similarity">
    <text evidence="2">Belongs to the TrbI/VirB10 family.</text>
</comment>
<feature type="region of interest" description="Disordered" evidence="6">
    <location>
        <begin position="1"/>
        <end position="22"/>
    </location>
</feature>
<feature type="transmembrane region" description="Helical" evidence="7">
    <location>
        <begin position="30"/>
        <end position="51"/>
    </location>
</feature>
<feature type="region of interest" description="Disordered" evidence="6">
    <location>
        <begin position="215"/>
        <end position="239"/>
    </location>
</feature>
<accession>A0ABM6V0B5</accession>
<keyword evidence="9" id="KW-1185">Reference proteome</keyword>
<dbReference type="RefSeq" id="WP_108088382.1">
    <property type="nucleotide sequence ID" value="NZ_CP028489.1"/>
</dbReference>
<dbReference type="Proteomes" id="UP000240908">
    <property type="component" value="Plasmid unnamed2"/>
</dbReference>
<dbReference type="CDD" id="cd16429">
    <property type="entry name" value="VirB10"/>
    <property type="match status" value="1"/>
</dbReference>
<evidence type="ECO:0000256" key="5">
    <source>
        <dbReference type="ARBA" id="ARBA00023136"/>
    </source>
</evidence>
<keyword evidence="3 7" id="KW-0812">Transmembrane</keyword>
<evidence type="ECO:0000256" key="6">
    <source>
        <dbReference type="SAM" id="MobiDB-lite"/>
    </source>
</evidence>
<dbReference type="EMBL" id="CP028489">
    <property type="protein sequence ID" value="AVX40733.1"/>
    <property type="molecule type" value="Genomic_DNA"/>
</dbReference>
<feature type="region of interest" description="Disordered" evidence="6">
    <location>
        <begin position="84"/>
        <end position="141"/>
    </location>
</feature>
<comment type="subcellular location">
    <subcellularLocation>
        <location evidence="1">Membrane</location>
        <topology evidence="1">Single-pass membrane protein</topology>
    </subcellularLocation>
</comment>
<proteinExistence type="inferred from homology"/>
<name>A0ABM6V0B5_9GAMM</name>
<dbReference type="Pfam" id="PF03743">
    <property type="entry name" value="TrbI"/>
    <property type="match status" value="1"/>
</dbReference>
<sequence length="461" mass="49195">MANANTDNQMSPSNSPGSIGKTGVRRVNNLPLIIVLSVITIFIAIIAMVAVKRSDQQNQAPETPKSEKTVSSSSMAADIVAGHNNGIIPPEQITAPTQPSEPTEPTEPTTAIPVAKVDNPNEPPVPPRNNGSRQDIPNDPDLDRIKMAKLQQFEEAVKAKTTVSIPTLRDNATGADGATPTRDQTLARLEAVRRQIDQTQNEDPTSAYKKRLQQLQGNGGMSGDNASSGGDGLATSSSNDIEQFAGTGVTDRWALNTKVEAPRSPFEIRAGAVVPGVMISGVNSDLPGQIMGQVTQDVFDTPTGKYLLIPQGTRLTGSYTSDVAFGQSAVMIAWQRMIFPDGKALDIAAMPGADSAGYSGFRDQVNNHLFRIFSSAFLLSGVTAGVTYSQGRNENSNGNNSPTASSALSEALGQQFGQVTAQMIAKNLNIAPTLEIRPGYRFNIIVIKDMTFKKPYKSFDY</sequence>
<feature type="compositionally biased region" description="Low complexity" evidence="6">
    <location>
        <begin position="94"/>
        <end position="115"/>
    </location>
</feature>
<feature type="compositionally biased region" description="Polar residues" evidence="6">
    <location>
        <begin position="224"/>
        <end position="239"/>
    </location>
</feature>
<evidence type="ECO:0000256" key="1">
    <source>
        <dbReference type="ARBA" id="ARBA00004167"/>
    </source>
</evidence>
<evidence type="ECO:0000256" key="2">
    <source>
        <dbReference type="ARBA" id="ARBA00010265"/>
    </source>
</evidence>
<evidence type="ECO:0000313" key="9">
    <source>
        <dbReference type="Proteomes" id="UP000240908"/>
    </source>
</evidence>
<keyword evidence="5 7" id="KW-0472">Membrane</keyword>
<dbReference type="InterPro" id="IPR042217">
    <property type="entry name" value="T4SS_VirB10/TrbI"/>
</dbReference>
<geneLocation type="plasmid" evidence="8 9">
    <name>unnamed2</name>
</geneLocation>
<evidence type="ECO:0000256" key="3">
    <source>
        <dbReference type="ARBA" id="ARBA00022692"/>
    </source>
</evidence>
<dbReference type="InterPro" id="IPR005498">
    <property type="entry name" value="T4SS_VirB10/TraB/TrbI"/>
</dbReference>
<evidence type="ECO:0000256" key="7">
    <source>
        <dbReference type="SAM" id="Phobius"/>
    </source>
</evidence>
<organism evidence="8 9">
    <name type="scientific">Yersinia massiliensis</name>
    <dbReference type="NCBI Taxonomy" id="419257"/>
    <lineage>
        <taxon>Bacteria</taxon>
        <taxon>Pseudomonadati</taxon>
        <taxon>Pseudomonadota</taxon>
        <taxon>Gammaproteobacteria</taxon>
        <taxon>Enterobacterales</taxon>
        <taxon>Yersiniaceae</taxon>
        <taxon>Yersinia</taxon>
    </lineage>
</organism>
<evidence type="ECO:0000313" key="8">
    <source>
        <dbReference type="EMBL" id="AVX40733.1"/>
    </source>
</evidence>
<keyword evidence="4 7" id="KW-1133">Transmembrane helix</keyword>
<protein>
    <submittedName>
        <fullName evidence="8">Conjugal transfer protein TrbI</fullName>
    </submittedName>
</protein>
<feature type="compositionally biased region" description="Polar residues" evidence="6">
    <location>
        <begin position="1"/>
        <end position="17"/>
    </location>
</feature>
<reference evidence="9" key="1">
    <citation type="journal article" date="2018" name="Genome Announc.">
        <title>First complete genome sequence of Yersinia massiliensis.</title>
        <authorList>
            <person name="Thomas M.C."/>
            <person name="Arling V."/>
            <person name="Goji N."/>
            <person name="Janzen T.W."/>
            <person name="Duceppe M.-O."/>
            <person name="Mathews A."/>
            <person name="Carrillo C."/>
            <person name="Amoako K."/>
        </authorList>
    </citation>
    <scope>NUCLEOTIDE SEQUENCE [LARGE SCALE GENOMIC DNA]</scope>
    <source>
        <strain evidence="9">GTA</strain>
        <plasmid evidence="9">unnamed2</plasmid>
    </source>
</reference>
<dbReference type="Gene3D" id="2.40.128.260">
    <property type="entry name" value="Type IV secretion system, VirB10/TraB/TrbI"/>
    <property type="match status" value="1"/>
</dbReference>
<gene>
    <name evidence="8" type="ORF">DA391_23965</name>
</gene>
<evidence type="ECO:0000256" key="4">
    <source>
        <dbReference type="ARBA" id="ARBA00022989"/>
    </source>
</evidence>
<keyword evidence="8" id="KW-0614">Plasmid</keyword>